<feature type="transmembrane region" description="Helical" evidence="1">
    <location>
        <begin position="20"/>
        <end position="46"/>
    </location>
</feature>
<gene>
    <name evidence="2" type="ORF">IQ19_05505</name>
</gene>
<dbReference type="Proteomes" id="UP000318667">
    <property type="component" value="Unassembled WGS sequence"/>
</dbReference>
<feature type="transmembrane region" description="Helical" evidence="1">
    <location>
        <begin position="170"/>
        <end position="191"/>
    </location>
</feature>
<dbReference type="EMBL" id="VLKI01000035">
    <property type="protein sequence ID" value="TWH78037.1"/>
    <property type="molecule type" value="Genomic_DNA"/>
</dbReference>
<feature type="transmembrane region" description="Helical" evidence="1">
    <location>
        <begin position="141"/>
        <end position="164"/>
    </location>
</feature>
<keyword evidence="3" id="KW-1185">Reference proteome</keyword>
<protein>
    <submittedName>
        <fullName evidence="2">Putative membrane protein YesL</fullName>
    </submittedName>
</protein>
<organism evidence="2 3">
    <name type="scientific">Cytobacillus oceanisediminis</name>
    <dbReference type="NCBI Taxonomy" id="665099"/>
    <lineage>
        <taxon>Bacteria</taxon>
        <taxon>Bacillati</taxon>
        <taxon>Bacillota</taxon>
        <taxon>Bacilli</taxon>
        <taxon>Bacillales</taxon>
        <taxon>Bacillaceae</taxon>
        <taxon>Cytobacillus</taxon>
    </lineage>
</organism>
<keyword evidence="1" id="KW-0812">Transmembrane</keyword>
<reference evidence="2 3" key="1">
    <citation type="journal article" date="2015" name="Stand. Genomic Sci.">
        <title>Genomic Encyclopedia of Bacterial and Archaeal Type Strains, Phase III: the genomes of soil and plant-associated and newly described type strains.</title>
        <authorList>
            <person name="Whitman W.B."/>
            <person name="Woyke T."/>
            <person name="Klenk H.P."/>
            <person name="Zhou Y."/>
            <person name="Lilburn T.G."/>
            <person name="Beck B.J."/>
            <person name="De Vos P."/>
            <person name="Vandamme P."/>
            <person name="Eisen J.A."/>
            <person name="Garrity G."/>
            <person name="Hugenholtz P."/>
            <person name="Kyrpides N.C."/>
        </authorList>
    </citation>
    <scope>NUCLEOTIDE SEQUENCE [LARGE SCALE GENOMIC DNA]</scope>
    <source>
        <strain evidence="2 3">CGMCC 1.10115</strain>
    </source>
</reference>
<dbReference type="GeneID" id="65406564"/>
<sequence>MKVQYGKFFAVTERFSNLFFLNFLWIAACLPIFTIVPSTSALFGVYREWATKEETSIFRPFFKKFKENFRQSMVLQLVWIAFALIVYFNLSIVNNIDGVFRTVILTLILTLGFFLITTTIYMLTLMVHYDFSLWNLWKNSFLLALTCLPTTFISIMILLAAGILTCLYPVLLVLVFSVTAYLIFLVCFRVVRVA</sequence>
<keyword evidence="1" id="KW-1133">Transmembrane helix</keyword>
<feature type="transmembrane region" description="Helical" evidence="1">
    <location>
        <begin position="104"/>
        <end position="129"/>
    </location>
</feature>
<proteinExistence type="predicted"/>
<dbReference type="InterPro" id="IPR006938">
    <property type="entry name" value="DUF624"/>
</dbReference>
<dbReference type="OrthoDB" id="2182676at2"/>
<keyword evidence="1" id="KW-0472">Membrane</keyword>
<evidence type="ECO:0000313" key="3">
    <source>
        <dbReference type="Proteomes" id="UP000318667"/>
    </source>
</evidence>
<name>A0A562J4H1_9BACI</name>
<evidence type="ECO:0000313" key="2">
    <source>
        <dbReference type="EMBL" id="TWH78037.1"/>
    </source>
</evidence>
<dbReference type="RefSeq" id="WP_144546727.1">
    <property type="nucleotide sequence ID" value="NZ_CBCSDC010000072.1"/>
</dbReference>
<dbReference type="PROSITE" id="PS51257">
    <property type="entry name" value="PROKAR_LIPOPROTEIN"/>
    <property type="match status" value="1"/>
</dbReference>
<dbReference type="AlphaFoldDB" id="A0A562J4H1"/>
<comment type="caution">
    <text evidence="2">The sequence shown here is derived from an EMBL/GenBank/DDBJ whole genome shotgun (WGS) entry which is preliminary data.</text>
</comment>
<accession>A0A562J4H1</accession>
<evidence type="ECO:0000256" key="1">
    <source>
        <dbReference type="SAM" id="Phobius"/>
    </source>
</evidence>
<dbReference type="Pfam" id="PF04854">
    <property type="entry name" value="DUF624"/>
    <property type="match status" value="1"/>
</dbReference>
<feature type="transmembrane region" description="Helical" evidence="1">
    <location>
        <begin position="73"/>
        <end position="92"/>
    </location>
</feature>